<comment type="caution">
    <text evidence="1">The sequence shown here is derived from an EMBL/GenBank/DDBJ whole genome shotgun (WGS) entry which is preliminary data.</text>
</comment>
<sequence>MLTATKAEPMTTAQTVLLMIMGTRNDTPQWELRLDINDKVYKALKRLKLPDEQAILNGEPVPNTYLMYMTEDADVYNVWKIVQDWPRTHWYKAKVMKYMKGRGSVLP</sequence>
<proteinExistence type="predicted"/>
<dbReference type="Proteomes" id="UP000326380">
    <property type="component" value="Unassembled WGS sequence"/>
</dbReference>
<name>A0AA88FMT9_9BACT</name>
<protein>
    <submittedName>
        <fullName evidence="1">Uncharacterized protein</fullName>
    </submittedName>
</protein>
<dbReference type="EMBL" id="VTWU01000001">
    <property type="protein sequence ID" value="KAA9339877.1"/>
    <property type="molecule type" value="Genomic_DNA"/>
</dbReference>
<reference evidence="1 2" key="1">
    <citation type="submission" date="2019-09" db="EMBL/GenBank/DDBJ databases">
        <title>Genome sequence of Hymenobacter sp. M3.</title>
        <authorList>
            <person name="Srinivasan S."/>
        </authorList>
    </citation>
    <scope>NUCLEOTIDE SEQUENCE [LARGE SCALE GENOMIC DNA]</scope>
    <source>
        <strain evidence="1 2">M3</strain>
    </source>
</reference>
<evidence type="ECO:0000313" key="2">
    <source>
        <dbReference type="Proteomes" id="UP000326380"/>
    </source>
</evidence>
<evidence type="ECO:0000313" key="1">
    <source>
        <dbReference type="EMBL" id="KAA9339877.1"/>
    </source>
</evidence>
<accession>A0AA88FMT9</accession>
<keyword evidence="2" id="KW-1185">Reference proteome</keyword>
<dbReference type="AlphaFoldDB" id="A0AA88FMT9"/>
<organism evidence="1 2">
    <name type="scientific">Hymenobacter busanensis</name>
    <dbReference type="NCBI Taxonomy" id="2607656"/>
    <lineage>
        <taxon>Bacteria</taxon>
        <taxon>Pseudomonadati</taxon>
        <taxon>Bacteroidota</taxon>
        <taxon>Cytophagia</taxon>
        <taxon>Cytophagales</taxon>
        <taxon>Hymenobacteraceae</taxon>
        <taxon>Hymenobacter</taxon>
    </lineage>
</organism>
<gene>
    <name evidence="1" type="ORF">F0P96_04470</name>
</gene>